<dbReference type="AlphaFoldDB" id="A0A316F6N1"/>
<dbReference type="Pfam" id="PF13499">
    <property type="entry name" value="EF-hand_7"/>
    <property type="match status" value="1"/>
</dbReference>
<evidence type="ECO:0000313" key="4">
    <source>
        <dbReference type="Proteomes" id="UP000245790"/>
    </source>
</evidence>
<dbReference type="InterPro" id="IPR018247">
    <property type="entry name" value="EF_Hand_1_Ca_BS"/>
</dbReference>
<dbReference type="GO" id="GO:0016460">
    <property type="term" value="C:myosin II complex"/>
    <property type="evidence" value="ECO:0007669"/>
    <property type="project" value="TreeGrafter"/>
</dbReference>
<dbReference type="RefSeq" id="WP_109765129.1">
    <property type="nucleotide sequence ID" value="NZ_QGGU01000019.1"/>
</dbReference>
<dbReference type="SMART" id="SM00054">
    <property type="entry name" value="EFh"/>
    <property type="match status" value="2"/>
</dbReference>
<name>A0A316F6N1_9GAMM</name>
<feature type="domain" description="EF-hand" evidence="2">
    <location>
        <begin position="46"/>
        <end position="81"/>
    </location>
</feature>
<dbReference type="InterPro" id="IPR050230">
    <property type="entry name" value="CALM/Myosin/TropC-like"/>
</dbReference>
<protein>
    <submittedName>
        <fullName evidence="3">EF hand domain-containing protein</fullName>
    </submittedName>
</protein>
<dbReference type="Proteomes" id="UP000245790">
    <property type="component" value="Unassembled WGS sequence"/>
</dbReference>
<evidence type="ECO:0000313" key="3">
    <source>
        <dbReference type="EMBL" id="PWK42170.1"/>
    </source>
</evidence>
<dbReference type="SUPFAM" id="SSF47473">
    <property type="entry name" value="EF-hand"/>
    <property type="match status" value="1"/>
</dbReference>
<sequence length="82" mass="9837">MQQTKKLPEAKINEIKSNFSFFDRDDNGEIDLEEFTELLRVLSPGTTKEQAEKGFELIDDNKDGHIDFDEFLVWWESCWWEY</sequence>
<dbReference type="EMBL" id="QGGU01000019">
    <property type="protein sequence ID" value="PWK42170.1"/>
    <property type="molecule type" value="Genomic_DNA"/>
</dbReference>
<dbReference type="Gene3D" id="1.10.238.10">
    <property type="entry name" value="EF-hand"/>
    <property type="match status" value="1"/>
</dbReference>
<proteinExistence type="predicted"/>
<dbReference type="PROSITE" id="PS50222">
    <property type="entry name" value="EF_HAND_2"/>
    <property type="match status" value="2"/>
</dbReference>
<dbReference type="PANTHER" id="PTHR23048:SF0">
    <property type="entry name" value="CALMODULIN LIKE 3"/>
    <property type="match status" value="1"/>
</dbReference>
<dbReference type="GO" id="GO:0005509">
    <property type="term" value="F:calcium ion binding"/>
    <property type="evidence" value="ECO:0007669"/>
    <property type="project" value="InterPro"/>
</dbReference>
<dbReference type="InterPro" id="IPR011992">
    <property type="entry name" value="EF-hand-dom_pair"/>
</dbReference>
<evidence type="ECO:0000256" key="1">
    <source>
        <dbReference type="ARBA" id="ARBA00022737"/>
    </source>
</evidence>
<organism evidence="3 4">
    <name type="scientific">Pleionea mediterranea</name>
    <dbReference type="NCBI Taxonomy" id="523701"/>
    <lineage>
        <taxon>Bacteria</taxon>
        <taxon>Pseudomonadati</taxon>
        <taxon>Pseudomonadota</taxon>
        <taxon>Gammaproteobacteria</taxon>
        <taxon>Oceanospirillales</taxon>
        <taxon>Pleioneaceae</taxon>
        <taxon>Pleionea</taxon>
    </lineage>
</organism>
<dbReference type="PANTHER" id="PTHR23048">
    <property type="entry name" value="MYOSIN LIGHT CHAIN 1, 3"/>
    <property type="match status" value="1"/>
</dbReference>
<feature type="domain" description="EF-hand" evidence="2">
    <location>
        <begin position="10"/>
        <end position="45"/>
    </location>
</feature>
<dbReference type="InterPro" id="IPR002048">
    <property type="entry name" value="EF_hand_dom"/>
</dbReference>
<dbReference type="CDD" id="cd00051">
    <property type="entry name" value="EFh"/>
    <property type="match status" value="1"/>
</dbReference>
<gene>
    <name evidence="3" type="ORF">C8D97_1193</name>
</gene>
<keyword evidence="4" id="KW-1185">Reference proteome</keyword>
<evidence type="ECO:0000259" key="2">
    <source>
        <dbReference type="PROSITE" id="PS50222"/>
    </source>
</evidence>
<reference evidence="3 4" key="1">
    <citation type="submission" date="2018-05" db="EMBL/GenBank/DDBJ databases">
        <title>Genomic Encyclopedia of Type Strains, Phase IV (KMG-IV): sequencing the most valuable type-strain genomes for metagenomic binning, comparative biology and taxonomic classification.</title>
        <authorList>
            <person name="Goeker M."/>
        </authorList>
    </citation>
    <scope>NUCLEOTIDE SEQUENCE [LARGE SCALE GENOMIC DNA]</scope>
    <source>
        <strain evidence="3 4">DSM 25350</strain>
    </source>
</reference>
<dbReference type="OrthoDB" id="5770487at2"/>
<dbReference type="PROSITE" id="PS00018">
    <property type="entry name" value="EF_HAND_1"/>
    <property type="match status" value="2"/>
</dbReference>
<comment type="caution">
    <text evidence="3">The sequence shown here is derived from an EMBL/GenBank/DDBJ whole genome shotgun (WGS) entry which is preliminary data.</text>
</comment>
<accession>A0A316F6N1</accession>
<keyword evidence="1" id="KW-0677">Repeat</keyword>